<evidence type="ECO:0000256" key="3">
    <source>
        <dbReference type="ARBA" id="ARBA00022603"/>
    </source>
</evidence>
<dbReference type="InterPro" id="IPR010286">
    <property type="entry name" value="METTL16/RlmF"/>
</dbReference>
<name>A0A4Z1RAS1_9GAMM</name>
<comment type="similarity">
    <text evidence="6">Belongs to the methyltransferase superfamily. METTL16/RlmF family.</text>
</comment>
<keyword evidence="2 6" id="KW-0698">rRNA processing</keyword>
<accession>A0A4Z1RAS1</accession>
<dbReference type="Pfam" id="PF05971">
    <property type="entry name" value="Methyltransf_10"/>
    <property type="match status" value="1"/>
</dbReference>
<evidence type="ECO:0000313" key="9">
    <source>
        <dbReference type="Proteomes" id="UP000298681"/>
    </source>
</evidence>
<dbReference type="AlphaFoldDB" id="A0A4Z1RAS1"/>
<dbReference type="SUPFAM" id="SSF53335">
    <property type="entry name" value="S-adenosyl-L-methionine-dependent methyltransferases"/>
    <property type="match status" value="1"/>
</dbReference>
<evidence type="ECO:0000256" key="1">
    <source>
        <dbReference type="ARBA" id="ARBA00022490"/>
    </source>
</evidence>
<evidence type="ECO:0000256" key="2">
    <source>
        <dbReference type="ARBA" id="ARBA00022552"/>
    </source>
</evidence>
<dbReference type="NCBIfam" id="NF008725">
    <property type="entry name" value="PRK11727.1"/>
    <property type="match status" value="1"/>
</dbReference>
<dbReference type="CDD" id="cd02440">
    <property type="entry name" value="AdoMet_MTases"/>
    <property type="match status" value="1"/>
</dbReference>
<comment type="caution">
    <text evidence="8">The sequence shown here is derived from an EMBL/GenBank/DDBJ whole genome shotgun (WGS) entry which is preliminary data.</text>
</comment>
<dbReference type="Gene3D" id="3.40.50.150">
    <property type="entry name" value="Vaccinia Virus protein VP39"/>
    <property type="match status" value="1"/>
</dbReference>
<reference evidence="8 9" key="1">
    <citation type="submission" date="2019-01" db="EMBL/GenBank/DDBJ databases">
        <authorList>
            <person name="Zhang S."/>
        </authorList>
    </citation>
    <scope>NUCLEOTIDE SEQUENCE [LARGE SCALE GENOMIC DNA]</scope>
    <source>
        <strain evidence="8 9">1626</strain>
    </source>
</reference>
<dbReference type="InterPro" id="IPR016909">
    <property type="entry name" value="rRNA_lsu_MeTfrase_F"/>
</dbReference>
<protein>
    <recommendedName>
        <fullName evidence="6">Ribosomal RNA large subunit methyltransferase F</fullName>
        <ecNumber evidence="6">2.1.1.181</ecNumber>
    </recommendedName>
    <alternativeName>
        <fullName evidence="6">23S rRNA mA1618 methyltransferase</fullName>
    </alternativeName>
    <alternativeName>
        <fullName evidence="6">rRNA adenine N-6-methyltransferase</fullName>
    </alternativeName>
</protein>
<comment type="subcellular location">
    <subcellularLocation>
        <location evidence="6">Cytoplasm</location>
    </subcellularLocation>
</comment>
<keyword evidence="9" id="KW-1185">Reference proteome</keyword>
<evidence type="ECO:0000313" key="8">
    <source>
        <dbReference type="EMBL" id="TKS53838.1"/>
    </source>
</evidence>
<dbReference type="GO" id="GO:0052907">
    <property type="term" value="F:23S rRNA (adenine(1618)-N(6))-methyltransferase activity"/>
    <property type="evidence" value="ECO:0007669"/>
    <property type="project" value="UniProtKB-EC"/>
</dbReference>
<proteinExistence type="inferred from homology"/>
<keyword evidence="1 6" id="KW-0963">Cytoplasm</keyword>
<dbReference type="EC" id="2.1.1.181" evidence="6"/>
<dbReference type="EMBL" id="SPUH01000001">
    <property type="protein sequence ID" value="TKS53838.1"/>
    <property type="molecule type" value="Genomic_DNA"/>
</dbReference>
<evidence type="ECO:0000256" key="4">
    <source>
        <dbReference type="ARBA" id="ARBA00022679"/>
    </source>
</evidence>
<dbReference type="PANTHER" id="PTHR13393">
    <property type="entry name" value="SAM-DEPENDENT METHYLTRANSFERASE"/>
    <property type="match status" value="1"/>
</dbReference>
<dbReference type="GO" id="GO:0070475">
    <property type="term" value="P:rRNA base methylation"/>
    <property type="evidence" value="ECO:0007669"/>
    <property type="project" value="TreeGrafter"/>
</dbReference>
<dbReference type="RefSeq" id="WP_134673222.1">
    <property type="nucleotide sequence ID" value="NZ_SPUH01000001.1"/>
</dbReference>
<dbReference type="HAMAP" id="MF_01848">
    <property type="entry name" value="23SrRNA_methyltr_F"/>
    <property type="match status" value="1"/>
</dbReference>
<feature type="region of interest" description="Disordered" evidence="7">
    <location>
        <begin position="1"/>
        <end position="31"/>
    </location>
</feature>
<organism evidence="8 9">
    <name type="scientific">Luteimonas yindakuii</name>
    <dbReference type="NCBI Taxonomy" id="2565782"/>
    <lineage>
        <taxon>Bacteria</taxon>
        <taxon>Pseudomonadati</taxon>
        <taxon>Pseudomonadota</taxon>
        <taxon>Gammaproteobacteria</taxon>
        <taxon>Lysobacterales</taxon>
        <taxon>Lysobacteraceae</taxon>
        <taxon>Luteimonas</taxon>
    </lineage>
</organism>
<dbReference type="PIRSF" id="PIRSF029038">
    <property type="entry name" value="Mtase_YbiN_prd"/>
    <property type="match status" value="1"/>
</dbReference>
<dbReference type="Proteomes" id="UP000298681">
    <property type="component" value="Unassembled WGS sequence"/>
</dbReference>
<evidence type="ECO:0000256" key="6">
    <source>
        <dbReference type="HAMAP-Rule" id="MF_01848"/>
    </source>
</evidence>
<dbReference type="InterPro" id="IPR029063">
    <property type="entry name" value="SAM-dependent_MTases_sf"/>
</dbReference>
<keyword evidence="4 6" id="KW-0808">Transferase</keyword>
<feature type="compositionally biased region" description="Low complexity" evidence="7">
    <location>
        <begin position="10"/>
        <end position="26"/>
    </location>
</feature>
<evidence type="ECO:0000256" key="7">
    <source>
        <dbReference type="SAM" id="MobiDB-lite"/>
    </source>
</evidence>
<dbReference type="GO" id="GO:0005737">
    <property type="term" value="C:cytoplasm"/>
    <property type="evidence" value="ECO:0007669"/>
    <property type="project" value="UniProtKB-SubCell"/>
</dbReference>
<keyword evidence="5 6" id="KW-0949">S-adenosyl-L-methionine</keyword>
<evidence type="ECO:0000256" key="5">
    <source>
        <dbReference type="ARBA" id="ARBA00022691"/>
    </source>
</evidence>
<keyword evidence="3 6" id="KW-0489">Methyltransferase</keyword>
<sequence>MTPTPRRDIPPAGASPTGAGAATRPALHPRNRHQGHYDFARLLAVRPALSAYLLTTPRGDTSIDFGNPMAVRELNRAILHSDYGIAHWDLPDGALCPPIPGRADYLHGLADLLAADPGDGTIPRGMSVRALDVGVGASCIYPLLGHAEYGWRFTGTDIDATSLQVAAAIVHSNRLDKAITLRQQPRRGNVFRGVVADDDRYDVTLCNPPFHASATEAAQANQRKRRQLGGAGAPATASALNFGGHAHELWYEGGEAEFLRRMVRESVGFGAQVLWFSSLVAKSAHLPGVRRQLREAGALEVREVAMAQGSKQSRFVAWSFLDSAARQAWRATRR</sequence>
<gene>
    <name evidence="6 8" type="primary">rlmF</name>
    <name evidence="8" type="ORF">E4582_02970</name>
</gene>
<dbReference type="PANTHER" id="PTHR13393:SF0">
    <property type="entry name" value="RNA N6-ADENOSINE-METHYLTRANSFERASE METTL16"/>
    <property type="match status" value="1"/>
</dbReference>
<comment type="function">
    <text evidence="6">Specifically methylates the adenine in position 1618 of 23S rRNA.</text>
</comment>
<comment type="catalytic activity">
    <reaction evidence="6">
        <text>adenosine(1618) in 23S rRNA + S-adenosyl-L-methionine = N(6)-methyladenosine(1618) in 23S rRNA + S-adenosyl-L-homocysteine + H(+)</text>
        <dbReference type="Rhea" id="RHEA:16497"/>
        <dbReference type="Rhea" id="RHEA-COMP:10229"/>
        <dbReference type="Rhea" id="RHEA-COMP:10231"/>
        <dbReference type="ChEBI" id="CHEBI:15378"/>
        <dbReference type="ChEBI" id="CHEBI:57856"/>
        <dbReference type="ChEBI" id="CHEBI:59789"/>
        <dbReference type="ChEBI" id="CHEBI:74411"/>
        <dbReference type="ChEBI" id="CHEBI:74449"/>
        <dbReference type="EC" id="2.1.1.181"/>
    </reaction>
</comment>